<dbReference type="Proteomes" id="UP000091956">
    <property type="component" value="Unassembled WGS sequence"/>
</dbReference>
<dbReference type="PANTHER" id="PTHR30344:SF1">
    <property type="entry name" value="6-PHOSPHOGLUCONOLACTONASE"/>
    <property type="match status" value="1"/>
</dbReference>
<dbReference type="InterPro" id="IPR019405">
    <property type="entry name" value="Lactonase_7-beta_prop"/>
</dbReference>
<keyword evidence="3" id="KW-1185">Reference proteome</keyword>
<dbReference type="EMBL" id="KV460281">
    <property type="protein sequence ID" value="OBT91753.1"/>
    <property type="molecule type" value="Genomic_DNA"/>
</dbReference>
<dbReference type="STRING" id="342668.A0A1B8G7E4"/>
<evidence type="ECO:0008006" key="4">
    <source>
        <dbReference type="Google" id="ProtNLM"/>
    </source>
</evidence>
<dbReference type="InterPro" id="IPR011048">
    <property type="entry name" value="Haem_d1_sf"/>
</dbReference>
<reference evidence="3" key="2">
    <citation type="journal article" date="2018" name="Nat. Commun.">
        <title>Extreme sensitivity to ultraviolet light in the fungal pathogen causing white-nose syndrome of bats.</title>
        <authorList>
            <person name="Palmer J.M."/>
            <person name="Drees K.P."/>
            <person name="Foster J.T."/>
            <person name="Lindner D.L."/>
        </authorList>
    </citation>
    <scope>NUCLEOTIDE SEQUENCE [LARGE SCALE GENOMIC DNA]</scope>
    <source>
        <strain evidence="3">UAMH 10579</strain>
    </source>
</reference>
<evidence type="ECO:0000313" key="3">
    <source>
        <dbReference type="Proteomes" id="UP000091956"/>
    </source>
</evidence>
<dbReference type="InterPro" id="IPR050282">
    <property type="entry name" value="Cycloisomerase_2"/>
</dbReference>
<evidence type="ECO:0000313" key="2">
    <source>
        <dbReference type="EMBL" id="OBT91753.1"/>
    </source>
</evidence>
<dbReference type="InterPro" id="IPR015943">
    <property type="entry name" value="WD40/YVTN_repeat-like_dom_sf"/>
</dbReference>
<reference evidence="2 3" key="1">
    <citation type="submission" date="2016-03" db="EMBL/GenBank/DDBJ databases">
        <title>Comparative genomics of Pseudogymnoascus destructans, the fungus causing white-nose syndrome of bats.</title>
        <authorList>
            <person name="Palmer J.M."/>
            <person name="Drees K.P."/>
            <person name="Foster J.T."/>
            <person name="Lindner D.L."/>
        </authorList>
    </citation>
    <scope>NUCLEOTIDE SEQUENCE [LARGE SCALE GENOMIC DNA]</scope>
    <source>
        <strain evidence="2 3">UAMH 10579</strain>
    </source>
</reference>
<dbReference type="OrthoDB" id="9972196at2759"/>
<proteinExistence type="inferred from homology"/>
<accession>A0A1B8G7E4</accession>
<dbReference type="PANTHER" id="PTHR30344">
    <property type="entry name" value="6-PHOSPHOGLUCONOLACTONASE-RELATED"/>
    <property type="match status" value="1"/>
</dbReference>
<name>A0A1B8G7E4_9PEZI</name>
<dbReference type="Gene3D" id="2.130.10.10">
    <property type="entry name" value="YVTN repeat-like/Quinoprotein amine dehydrogenase"/>
    <property type="match status" value="1"/>
</dbReference>
<dbReference type="GeneID" id="28843599"/>
<evidence type="ECO:0000256" key="1">
    <source>
        <dbReference type="ARBA" id="ARBA00005564"/>
    </source>
</evidence>
<sequence length="389" mass="40281">MILSSLLLVGVAPAYSLGAILYATHYSGTLSVLSLTTQGSTSSLSVVSSKKTCGSQPSWLTLDSANRVLYCLDEADDGATLNAYAASSSGALTQSAQIRIGGGPVHSTLYGGPDGRSFQVVAHYGSAQLSTFALPINSKSKPLQSFKYTMAHPGPNENQEAPHPHQAVLDPTGAFIVVPDLGADILRIYSVNKKTGFLTSCNNVTVAAGSGPRHAGFWNPAAGTDGTKLFLGNELSKSASAFSVSYPQKEGGCLTLELTQTAKPYPPSPPAKAGQDVEAVMVKGNTLTISNPTDNRFGSNNDSLAVFSISSSGTMALQDMSPTYGSYPRTFQINKAGDLVAIGNQNSGTVVIVARNPTSGKLGKKVASVKVGPQVTNGDGGLSSVIWDE</sequence>
<dbReference type="SUPFAM" id="SSF51004">
    <property type="entry name" value="C-terminal (heme d1) domain of cytochrome cd1-nitrite reductase"/>
    <property type="match status" value="1"/>
</dbReference>
<protein>
    <recommendedName>
        <fullName evidence="4">6-phosphogluconolactonase</fullName>
    </recommendedName>
</protein>
<organism evidence="2 3">
    <name type="scientific">Pseudogymnoascus verrucosus</name>
    <dbReference type="NCBI Taxonomy" id="342668"/>
    <lineage>
        <taxon>Eukaryota</taxon>
        <taxon>Fungi</taxon>
        <taxon>Dikarya</taxon>
        <taxon>Ascomycota</taxon>
        <taxon>Pezizomycotina</taxon>
        <taxon>Leotiomycetes</taxon>
        <taxon>Thelebolales</taxon>
        <taxon>Thelebolaceae</taxon>
        <taxon>Pseudogymnoascus</taxon>
    </lineage>
</organism>
<dbReference type="AlphaFoldDB" id="A0A1B8G7E4"/>
<dbReference type="Pfam" id="PF10282">
    <property type="entry name" value="Lactonase"/>
    <property type="match status" value="1"/>
</dbReference>
<dbReference type="GO" id="GO:0017057">
    <property type="term" value="F:6-phosphogluconolactonase activity"/>
    <property type="evidence" value="ECO:0007669"/>
    <property type="project" value="TreeGrafter"/>
</dbReference>
<dbReference type="RefSeq" id="XP_018125486.1">
    <property type="nucleotide sequence ID" value="XM_018279618.1"/>
</dbReference>
<comment type="similarity">
    <text evidence="1">Belongs to the cycloisomerase 2 family.</text>
</comment>
<gene>
    <name evidence="2" type="ORF">VE01_10213</name>
</gene>